<dbReference type="STRING" id="1033810.HLPCO_002789"/>
<feature type="domain" description="Glycosyl hydrolase family 30 beta sandwich" evidence="7">
    <location>
        <begin position="432"/>
        <end position="492"/>
    </location>
</feature>
<dbReference type="RefSeq" id="WP_008824593.1">
    <property type="nucleotide sequence ID" value="NZ_AFNU02000014.1"/>
</dbReference>
<keyword evidence="3 4" id="KW-0378">Hydrolase</keyword>
<evidence type="ECO:0000256" key="2">
    <source>
        <dbReference type="ARBA" id="ARBA00022729"/>
    </source>
</evidence>
<dbReference type="SUPFAM" id="SSF51011">
    <property type="entry name" value="Glycosyl hydrolase domain"/>
    <property type="match status" value="1"/>
</dbReference>
<feature type="domain" description="Glycosyl hydrolase family 30 TIM-barrel" evidence="6">
    <location>
        <begin position="97"/>
        <end position="429"/>
    </location>
</feature>
<dbReference type="GO" id="GO:0016020">
    <property type="term" value="C:membrane"/>
    <property type="evidence" value="ECO:0007669"/>
    <property type="project" value="GOC"/>
</dbReference>
<evidence type="ECO:0000256" key="3">
    <source>
        <dbReference type="ARBA" id="ARBA00022801"/>
    </source>
</evidence>
<dbReference type="PANTHER" id="PTHR11069:SF23">
    <property type="entry name" value="LYSOSOMAL ACID GLUCOSYLCERAMIDASE"/>
    <property type="match status" value="1"/>
</dbReference>
<dbReference type="InterPro" id="IPR001139">
    <property type="entry name" value="Glyco_hydro_30"/>
</dbReference>
<name>U2FE20_9MOLU</name>
<keyword evidence="9" id="KW-1185">Reference proteome</keyword>
<keyword evidence="4 8" id="KW-0326">Glycosidase</keyword>
<dbReference type="SUPFAM" id="SSF51445">
    <property type="entry name" value="(Trans)glycosidases"/>
    <property type="match status" value="1"/>
</dbReference>
<dbReference type="Gene3D" id="3.20.20.80">
    <property type="entry name" value="Glycosidases"/>
    <property type="match status" value="1"/>
</dbReference>
<dbReference type="FunCoup" id="U2FE20">
    <property type="interactions" value="2"/>
</dbReference>
<dbReference type="EMBL" id="AFNU02000014">
    <property type="protein sequence ID" value="ERJ11220.1"/>
    <property type="molecule type" value="Genomic_DNA"/>
</dbReference>
<dbReference type="PROSITE" id="PS51257">
    <property type="entry name" value="PROKAR_LIPOPROTEIN"/>
    <property type="match status" value="1"/>
</dbReference>
<dbReference type="InterPro" id="IPR033452">
    <property type="entry name" value="GH30_C"/>
</dbReference>
<feature type="chain" id="PRO_5004627592" evidence="5">
    <location>
        <begin position="22"/>
        <end position="499"/>
    </location>
</feature>
<reference evidence="8 9" key="1">
    <citation type="journal article" date="2011" name="J. Bacteriol.">
        <title>Genome sequence of Haloplasma contractile, an unusual contractile bacterium from a deep-sea anoxic brine lake.</title>
        <authorList>
            <person name="Antunes A."/>
            <person name="Alam I."/>
            <person name="El Dorry H."/>
            <person name="Siam R."/>
            <person name="Robertson A."/>
            <person name="Bajic V.B."/>
            <person name="Stingl U."/>
        </authorList>
    </citation>
    <scope>NUCLEOTIDE SEQUENCE [LARGE SCALE GENOMIC DNA]</scope>
    <source>
        <strain evidence="8 9">SSD-17B</strain>
    </source>
</reference>
<dbReference type="Gene3D" id="2.60.40.1180">
    <property type="entry name" value="Golgi alpha-mannosidase II"/>
    <property type="match status" value="1"/>
</dbReference>
<feature type="signal peptide" evidence="5">
    <location>
        <begin position="1"/>
        <end position="21"/>
    </location>
</feature>
<dbReference type="OrthoDB" id="9806701at2"/>
<dbReference type="EC" id="3.2.1.45" evidence="8"/>
<dbReference type="InterPro" id="IPR013780">
    <property type="entry name" value="Glyco_hydro_b"/>
</dbReference>
<gene>
    <name evidence="8" type="ORF">HLPCO_002789</name>
</gene>
<dbReference type="eggNOG" id="COG5520">
    <property type="taxonomic scope" value="Bacteria"/>
</dbReference>
<dbReference type="PRINTS" id="PR00843">
    <property type="entry name" value="GLHYDRLASE30"/>
</dbReference>
<evidence type="ECO:0000259" key="7">
    <source>
        <dbReference type="Pfam" id="PF17189"/>
    </source>
</evidence>
<dbReference type="Pfam" id="PF17189">
    <property type="entry name" value="Glyco_hydro_30C"/>
    <property type="match status" value="1"/>
</dbReference>
<dbReference type="Pfam" id="PF02055">
    <property type="entry name" value="Glyco_hydro_30"/>
    <property type="match status" value="1"/>
</dbReference>
<evidence type="ECO:0000259" key="6">
    <source>
        <dbReference type="Pfam" id="PF02055"/>
    </source>
</evidence>
<evidence type="ECO:0000313" key="8">
    <source>
        <dbReference type="EMBL" id="ERJ11220.1"/>
    </source>
</evidence>
<dbReference type="InterPro" id="IPR017853">
    <property type="entry name" value="GH"/>
</dbReference>
<comment type="caution">
    <text evidence="8">The sequence shown here is derived from an EMBL/GenBank/DDBJ whole genome shotgun (WGS) entry which is preliminary data.</text>
</comment>
<dbReference type="GO" id="GO:0006680">
    <property type="term" value="P:glucosylceramide catabolic process"/>
    <property type="evidence" value="ECO:0007669"/>
    <property type="project" value="TreeGrafter"/>
</dbReference>
<evidence type="ECO:0000256" key="4">
    <source>
        <dbReference type="RuleBase" id="RU361188"/>
    </source>
</evidence>
<comment type="similarity">
    <text evidence="1 4">Belongs to the glycosyl hydrolase 30 family.</text>
</comment>
<reference evidence="8 9" key="2">
    <citation type="journal article" date="2013" name="PLoS ONE">
        <title>INDIGO - INtegrated Data Warehouse of MIcrobial GenOmes with Examples from the Red Sea Extremophiles.</title>
        <authorList>
            <person name="Alam I."/>
            <person name="Antunes A."/>
            <person name="Kamau A.A."/>
            <person name="Ba Alawi W."/>
            <person name="Kalkatawi M."/>
            <person name="Stingl U."/>
            <person name="Bajic V.B."/>
        </authorList>
    </citation>
    <scope>NUCLEOTIDE SEQUENCE [LARGE SCALE GENOMIC DNA]</scope>
    <source>
        <strain evidence="8 9">SSD-17B</strain>
    </source>
</reference>
<evidence type="ECO:0000256" key="5">
    <source>
        <dbReference type="SAM" id="SignalP"/>
    </source>
</evidence>
<evidence type="ECO:0000313" key="9">
    <source>
        <dbReference type="Proteomes" id="UP000005707"/>
    </source>
</evidence>
<keyword evidence="2 5" id="KW-0732">Signal</keyword>
<dbReference type="InParanoid" id="U2FE20"/>
<protein>
    <submittedName>
        <fullName evidence="8">Glucosylceramidase protein</fullName>
        <ecNumber evidence="8">3.2.1.45</ecNumber>
    </submittedName>
</protein>
<proteinExistence type="inferred from homology"/>
<dbReference type="AlphaFoldDB" id="U2FE20"/>
<accession>U2FE20</accession>
<evidence type="ECO:0000256" key="1">
    <source>
        <dbReference type="ARBA" id="ARBA00005382"/>
    </source>
</evidence>
<sequence>MTITKIIILNSVMITLILLTACGTNNEAGSTTQITSTEKIISEERLEGNIDVDLFTTTGDQSKLLQKQESLELALNLENRNLNKVKIDDRIIYQVMDGFGAALTESSAYLIDEVMTGEQKETLLTDLFSQEGINLSFVRIQMGASDFALDSYTYNDLPLGQTDPNLEHFSIERDRRHVIPVLKRAKALNNDLYLMGTPWSMPAWMKDSETLNGSRLSSDYYDPFANYFVKFIKAYEEEGLPIYAVTLQNEPLHETSHYPSMKMPVNQQTHLIKHYVGPTFESNNIDTKIIAYDHNWSDWSYPNTVLNDQEAREYVAGTAFHCYEGDVEEQQYINNSHPDKGIWFTECSAGAWSTNFKDNLNWNLNNIFFGSIEHHSKAVLLWNLALDENNGPTFGGCSNCRGVVTINSQDGSYTKNVEYYLLAHFSKYVENGAVRIDSTSTNRTIKSLAFRNPDGSTALIVHNNSSRDTEYEVNYKGAKFLHTIEGNSITSFIWNEWKQ</sequence>
<dbReference type="InterPro" id="IPR033453">
    <property type="entry name" value="Glyco_hydro_30_TIM-barrel"/>
</dbReference>
<dbReference type="GO" id="GO:0004348">
    <property type="term" value="F:glucosylceramidase activity"/>
    <property type="evidence" value="ECO:0007669"/>
    <property type="project" value="UniProtKB-EC"/>
</dbReference>
<organism evidence="8 9">
    <name type="scientific">Haloplasma contractile SSD-17B</name>
    <dbReference type="NCBI Taxonomy" id="1033810"/>
    <lineage>
        <taxon>Bacteria</taxon>
        <taxon>Bacillati</taxon>
        <taxon>Mycoplasmatota</taxon>
        <taxon>Mollicutes</taxon>
        <taxon>Haloplasmatales</taxon>
        <taxon>Haloplasmataceae</taxon>
        <taxon>Haloplasma</taxon>
    </lineage>
</organism>
<dbReference type="Proteomes" id="UP000005707">
    <property type="component" value="Unassembled WGS sequence"/>
</dbReference>
<dbReference type="PANTHER" id="PTHR11069">
    <property type="entry name" value="GLUCOSYLCERAMIDASE"/>
    <property type="match status" value="1"/>
</dbReference>